<evidence type="ECO:0000313" key="2">
    <source>
        <dbReference type="Proteomes" id="UP000317078"/>
    </source>
</evidence>
<organism evidence="1 2">
    <name type="scientific">Muricoccus nepalensis</name>
    <dbReference type="NCBI Taxonomy" id="1854500"/>
    <lineage>
        <taxon>Bacteria</taxon>
        <taxon>Pseudomonadati</taxon>
        <taxon>Pseudomonadota</taxon>
        <taxon>Alphaproteobacteria</taxon>
        <taxon>Acetobacterales</taxon>
        <taxon>Roseomonadaceae</taxon>
        <taxon>Muricoccus</taxon>
    </lineage>
</organism>
<dbReference type="PANTHER" id="PTHR30632">
    <property type="entry name" value="MOLYBDATE-BINDING PERIPLASMIC PROTEIN"/>
    <property type="match status" value="1"/>
</dbReference>
<proteinExistence type="predicted"/>
<dbReference type="GO" id="GO:0015689">
    <property type="term" value="P:molybdate ion transport"/>
    <property type="evidence" value="ECO:0007669"/>
    <property type="project" value="TreeGrafter"/>
</dbReference>
<dbReference type="InterPro" id="IPR050682">
    <property type="entry name" value="ModA/WtpA"/>
</dbReference>
<dbReference type="OrthoDB" id="7261414at2"/>
<keyword evidence="2" id="KW-1185">Reference proteome</keyword>
<evidence type="ECO:0000313" key="1">
    <source>
        <dbReference type="EMBL" id="TPG51908.1"/>
    </source>
</evidence>
<dbReference type="SUPFAM" id="SSF53850">
    <property type="entry name" value="Periplasmic binding protein-like II"/>
    <property type="match status" value="1"/>
</dbReference>
<gene>
    <name evidence="1" type="ORF">EAH89_19325</name>
</gene>
<reference evidence="1 2" key="1">
    <citation type="journal article" date="2019" name="Environ. Microbiol.">
        <title>Species interactions and distinct microbial communities in high Arctic permafrost affected cryosols are associated with the CH4 and CO2 gas fluxes.</title>
        <authorList>
            <person name="Altshuler I."/>
            <person name="Hamel J."/>
            <person name="Turney S."/>
            <person name="Magnuson E."/>
            <person name="Levesque R."/>
            <person name="Greer C."/>
            <person name="Whyte L.G."/>
        </authorList>
    </citation>
    <scope>NUCLEOTIDE SEQUENCE [LARGE SCALE GENOMIC DNA]</scope>
    <source>
        <strain evidence="1 2">S9.3B</strain>
    </source>
</reference>
<accession>A0A502FQT1</accession>
<comment type="caution">
    <text evidence="1">The sequence shown here is derived from an EMBL/GenBank/DDBJ whole genome shotgun (WGS) entry which is preliminary data.</text>
</comment>
<dbReference type="Pfam" id="PF13531">
    <property type="entry name" value="SBP_bac_11"/>
    <property type="match status" value="1"/>
</dbReference>
<dbReference type="AlphaFoldDB" id="A0A502FQT1"/>
<dbReference type="PANTHER" id="PTHR30632:SF11">
    <property type="entry name" value="BLR4797 PROTEIN"/>
    <property type="match status" value="1"/>
</dbReference>
<dbReference type="RefSeq" id="WP_140885376.1">
    <property type="nucleotide sequence ID" value="NZ_RCZP01000023.1"/>
</dbReference>
<dbReference type="GO" id="GO:0030973">
    <property type="term" value="F:molybdate ion binding"/>
    <property type="evidence" value="ECO:0007669"/>
    <property type="project" value="TreeGrafter"/>
</dbReference>
<name>A0A502FQT1_9PROT</name>
<dbReference type="Proteomes" id="UP000317078">
    <property type="component" value="Unassembled WGS sequence"/>
</dbReference>
<dbReference type="Gene3D" id="3.40.190.10">
    <property type="entry name" value="Periplasmic binding protein-like II"/>
    <property type="match status" value="2"/>
</dbReference>
<sequence>MSGLRVLSTLAVAGAMRVMGPRLEAAAGMPVAAEFAPTGVLMPRLREGEAADLVILTAEGVAELASAGRLDPGSATDLVRSHIGIAVRAGAPHPLIGTAAALREALLAAPSVAYSRAGASGIAFAALIERLGIAREVNARAKVIPAGFTAELAARGEAALAVQQVSELLAVPGIELVGRLPAEVGTVAVFSAGIPRAAARPAEAARLLRFLASAEAAPALEAAGLEPVLAG</sequence>
<dbReference type="EMBL" id="RCZP01000023">
    <property type="protein sequence ID" value="TPG51908.1"/>
    <property type="molecule type" value="Genomic_DNA"/>
</dbReference>
<protein>
    <submittedName>
        <fullName evidence="1">ABC transporter substrate-binding protein</fullName>
    </submittedName>
</protein>